<evidence type="ECO:0000256" key="5">
    <source>
        <dbReference type="ARBA" id="ARBA00022741"/>
    </source>
</evidence>
<evidence type="ECO:0000256" key="7">
    <source>
        <dbReference type="ARBA" id="ARBA00022958"/>
    </source>
</evidence>
<name>A0A8T5V0C5_9EURY</name>
<evidence type="ECO:0000313" key="13">
    <source>
        <dbReference type="Proteomes" id="UP000825933"/>
    </source>
</evidence>
<proteinExistence type="inferred from homology"/>
<evidence type="ECO:0000256" key="6">
    <source>
        <dbReference type="ARBA" id="ARBA00022840"/>
    </source>
</evidence>
<keyword evidence="4 11" id="KW-0812">Transmembrane</keyword>
<comment type="similarity">
    <text evidence="11">Belongs to the KdpC family.</text>
</comment>
<feature type="transmembrane region" description="Helical" evidence="11">
    <location>
        <begin position="12"/>
        <end position="38"/>
    </location>
</feature>
<evidence type="ECO:0000256" key="11">
    <source>
        <dbReference type="HAMAP-Rule" id="MF_00276"/>
    </source>
</evidence>
<evidence type="ECO:0000256" key="8">
    <source>
        <dbReference type="ARBA" id="ARBA00022989"/>
    </source>
</evidence>
<keyword evidence="1 11" id="KW-0813">Transport</keyword>
<dbReference type="PIRSF" id="PIRSF001296">
    <property type="entry name" value="K_ATPase_KdpC"/>
    <property type="match status" value="1"/>
</dbReference>
<keyword evidence="10 11" id="KW-0472">Membrane</keyword>
<keyword evidence="7 11" id="KW-0630">Potassium</keyword>
<dbReference type="PANTHER" id="PTHR30042">
    <property type="entry name" value="POTASSIUM-TRANSPORTING ATPASE C CHAIN"/>
    <property type="match status" value="1"/>
</dbReference>
<keyword evidence="6 11" id="KW-0067">ATP-binding</keyword>
<comment type="subcellular location">
    <subcellularLocation>
        <location evidence="11">Cell membrane</location>
        <topology evidence="11">Single-pass membrane protein</topology>
    </subcellularLocation>
</comment>
<dbReference type="NCBIfam" id="NF001454">
    <property type="entry name" value="PRK00315.1"/>
    <property type="match status" value="1"/>
</dbReference>
<dbReference type="AlphaFoldDB" id="A0A8T5V0C5"/>
<protein>
    <recommendedName>
        <fullName evidence="11">Potassium-transporting ATPase KdpC subunit</fullName>
    </recommendedName>
    <alternativeName>
        <fullName evidence="11">ATP phosphohydrolase [potassium-transporting] C chain</fullName>
    </alternativeName>
    <alternativeName>
        <fullName evidence="11">Potassium-binding and translocating subunit C</fullName>
    </alternativeName>
    <alternativeName>
        <fullName evidence="11">Potassium-translocating ATPase C chain</fullName>
    </alternativeName>
</protein>
<dbReference type="NCBIfam" id="TIGR00681">
    <property type="entry name" value="kdpC"/>
    <property type="match status" value="1"/>
</dbReference>
<dbReference type="InterPro" id="IPR003820">
    <property type="entry name" value="KdpC"/>
</dbReference>
<gene>
    <name evidence="11 12" type="primary">kdpC</name>
    <name evidence="12" type="ORF">K8N75_10360</name>
</gene>
<evidence type="ECO:0000256" key="3">
    <source>
        <dbReference type="ARBA" id="ARBA00022538"/>
    </source>
</evidence>
<comment type="subunit">
    <text evidence="11">The system is composed of three essential subunits: KdpA, KdpB and KdpC.</text>
</comment>
<keyword evidence="13" id="KW-1185">Reference proteome</keyword>
<keyword evidence="2 11" id="KW-1003">Cell membrane</keyword>
<dbReference type="GO" id="GO:0008556">
    <property type="term" value="F:P-type potassium transmembrane transporter activity"/>
    <property type="evidence" value="ECO:0007669"/>
    <property type="project" value="InterPro"/>
</dbReference>
<evidence type="ECO:0000256" key="2">
    <source>
        <dbReference type="ARBA" id="ARBA00022475"/>
    </source>
</evidence>
<evidence type="ECO:0000313" key="12">
    <source>
        <dbReference type="EMBL" id="MBZ2166439.1"/>
    </source>
</evidence>
<evidence type="ECO:0000256" key="4">
    <source>
        <dbReference type="ARBA" id="ARBA00022692"/>
    </source>
</evidence>
<comment type="function">
    <text evidence="11">Part of the high-affinity ATP-driven potassium transport (or Kdp) system, which catalyzes the hydrolysis of ATP coupled with the electrogenic transport of potassium into the cytoplasm. This subunit acts as a catalytic chaperone that increases the ATP-binding affinity of the ATP-hydrolyzing subunit KdpB by the formation of a transient KdpB/KdpC/ATP ternary complex.</text>
</comment>
<comment type="caution">
    <text evidence="12">The sequence shown here is derived from an EMBL/GenBank/DDBJ whole genome shotgun (WGS) entry which is preliminary data.</text>
</comment>
<dbReference type="GO" id="GO:0005886">
    <property type="term" value="C:plasma membrane"/>
    <property type="evidence" value="ECO:0007669"/>
    <property type="project" value="UniProtKB-SubCell"/>
</dbReference>
<dbReference type="Proteomes" id="UP000825933">
    <property type="component" value="Unassembled WGS sequence"/>
</dbReference>
<evidence type="ECO:0000256" key="10">
    <source>
        <dbReference type="ARBA" id="ARBA00023136"/>
    </source>
</evidence>
<keyword evidence="9 11" id="KW-0406">Ion transport</keyword>
<accession>A0A8T5V0C5</accession>
<dbReference type="EMBL" id="JAIOUQ010000013">
    <property type="protein sequence ID" value="MBZ2166439.1"/>
    <property type="molecule type" value="Genomic_DNA"/>
</dbReference>
<reference evidence="13" key="1">
    <citation type="journal article" date="2022" name="Microbiol. Resour. Announc.">
        <title>Draft Genome Sequence of a Methanogenic Archaeon from West Spitsbergen Permafrost.</title>
        <authorList>
            <person name="Trubitsyn V."/>
            <person name="Rivkina E."/>
            <person name="Shcherbakova V."/>
        </authorList>
    </citation>
    <scope>NUCLEOTIDE SEQUENCE [LARGE SCALE GENOMIC DNA]</scope>
    <source>
        <strain evidence="13">VT</strain>
    </source>
</reference>
<dbReference type="RefSeq" id="WP_223791990.1">
    <property type="nucleotide sequence ID" value="NZ_JAIOUQ010000013.1"/>
</dbReference>
<dbReference type="PANTHER" id="PTHR30042:SF2">
    <property type="entry name" value="POTASSIUM-TRANSPORTING ATPASE KDPC SUBUNIT"/>
    <property type="match status" value="1"/>
</dbReference>
<sequence>MGEMIKELKRALIIFGTLALVLGIIYPLVITGISQVAFSYQANGQMIKLNGTVVGSELIGQSFEAPQYFQGRPSAIDYNASTSGGSNYGPTNQKLIDRVNKTINEIKTNDSLSANATIPSDMVMASGSGLDRYISVEDALIQVPRIAKTRNISESTIKDLIQKTEETQFPWIGQPVVNVLKLNMALDGIH</sequence>
<evidence type="ECO:0000256" key="1">
    <source>
        <dbReference type="ARBA" id="ARBA00022448"/>
    </source>
</evidence>
<dbReference type="Pfam" id="PF02669">
    <property type="entry name" value="KdpC"/>
    <property type="match status" value="1"/>
</dbReference>
<organism evidence="12 13">
    <name type="scientific">Methanobacterium spitsbergense</name>
    <dbReference type="NCBI Taxonomy" id="2874285"/>
    <lineage>
        <taxon>Archaea</taxon>
        <taxon>Methanobacteriati</taxon>
        <taxon>Methanobacteriota</taxon>
        <taxon>Methanomada group</taxon>
        <taxon>Methanobacteria</taxon>
        <taxon>Methanobacteriales</taxon>
        <taxon>Methanobacteriaceae</taxon>
        <taxon>Methanobacterium</taxon>
    </lineage>
</organism>
<keyword evidence="5 11" id="KW-0547">Nucleotide-binding</keyword>
<dbReference type="HAMAP" id="MF_00276">
    <property type="entry name" value="KdpC"/>
    <property type="match status" value="1"/>
</dbReference>
<evidence type="ECO:0000256" key="9">
    <source>
        <dbReference type="ARBA" id="ARBA00023065"/>
    </source>
</evidence>
<dbReference type="GO" id="GO:0005524">
    <property type="term" value="F:ATP binding"/>
    <property type="evidence" value="ECO:0007669"/>
    <property type="project" value="UniProtKB-UniRule"/>
</dbReference>
<keyword evidence="3 11" id="KW-0633">Potassium transport</keyword>
<keyword evidence="8 11" id="KW-1133">Transmembrane helix</keyword>